<protein>
    <recommendedName>
        <fullName evidence="2">Protein BCP1</fullName>
    </recommendedName>
</protein>
<reference evidence="4 5" key="1">
    <citation type="journal article" date="2019" name="Sci. Rep.">
        <title>Comparative genomics of chytrid fungi reveal insights into the obligate biotrophic and pathogenic lifestyle of Synchytrium endobioticum.</title>
        <authorList>
            <person name="van de Vossenberg B.T.L.H."/>
            <person name="Warris S."/>
            <person name="Nguyen H.D.T."/>
            <person name="van Gent-Pelzer M.P.E."/>
            <person name="Joly D.L."/>
            <person name="van de Geest H.C."/>
            <person name="Bonants P.J.M."/>
            <person name="Smith D.S."/>
            <person name="Levesque C.A."/>
            <person name="van der Lee T.A.J."/>
        </authorList>
    </citation>
    <scope>NUCLEOTIDE SEQUENCE [LARGE SCALE GENOMIC DNA]</scope>
    <source>
        <strain evidence="4 5">JEL517</strain>
    </source>
</reference>
<dbReference type="EMBL" id="QEAO01000025">
    <property type="protein sequence ID" value="TPX32901.1"/>
    <property type="molecule type" value="Genomic_DNA"/>
</dbReference>
<sequence length="311" mass="35395">MTVNEQKKRKRAGTVAKEAPPTVNSDEEGYEDDEQDEELIDVDFDFYNPKDIDYHGLKSLLGQTFANDSHLVNVGDMAELIISQPNVGTTVKAKDNLDPYAIITVLNLTLHQDKECIKSLREYILEKAQDTPASTKFTSVLNDTKHHVGLIINERLINMPPQVALPAFKMLMEEVQWAVEDDQPFDFEYFITISKTYREVESELDGPAEGASQKQPIDVKGKKRKVSSTKSAAATPSAKKDEIFYFHTEDEIFEKKCEAYFDYTFEKEAQVSDSRRVFLEMGIDPARRVFLFHRNVLPEVMADLELVLAAE</sequence>
<gene>
    <name evidence="4" type="ORF">SmJEL517_g04069</name>
</gene>
<dbReference type="InterPro" id="IPR025602">
    <property type="entry name" value="BCP1_family"/>
</dbReference>
<dbReference type="Proteomes" id="UP000319731">
    <property type="component" value="Unassembled WGS sequence"/>
</dbReference>
<feature type="compositionally biased region" description="Acidic residues" evidence="3">
    <location>
        <begin position="25"/>
        <end position="34"/>
    </location>
</feature>
<evidence type="ECO:0000313" key="4">
    <source>
        <dbReference type="EMBL" id="TPX32901.1"/>
    </source>
</evidence>
<feature type="region of interest" description="Disordered" evidence="3">
    <location>
        <begin position="204"/>
        <end position="233"/>
    </location>
</feature>
<keyword evidence="2" id="KW-0539">Nucleus</keyword>
<comment type="caution">
    <text evidence="4">The sequence shown here is derived from an EMBL/GenBank/DDBJ whole genome shotgun (WGS) entry which is preliminary data.</text>
</comment>
<dbReference type="Pfam" id="PF13862">
    <property type="entry name" value="BCCIP"/>
    <property type="match status" value="1"/>
</dbReference>
<comment type="subcellular location">
    <subcellularLocation>
        <location evidence="2">Nucleus</location>
    </subcellularLocation>
</comment>
<comment type="similarity">
    <text evidence="1 2">Belongs to the BCP1 family.</text>
</comment>
<proteinExistence type="inferred from homology"/>
<feature type="region of interest" description="Disordered" evidence="3">
    <location>
        <begin position="1"/>
        <end position="34"/>
    </location>
</feature>
<keyword evidence="5" id="KW-1185">Reference proteome</keyword>
<organism evidence="4 5">
    <name type="scientific">Synchytrium microbalum</name>
    <dbReference type="NCBI Taxonomy" id="1806994"/>
    <lineage>
        <taxon>Eukaryota</taxon>
        <taxon>Fungi</taxon>
        <taxon>Fungi incertae sedis</taxon>
        <taxon>Chytridiomycota</taxon>
        <taxon>Chytridiomycota incertae sedis</taxon>
        <taxon>Chytridiomycetes</taxon>
        <taxon>Synchytriales</taxon>
        <taxon>Synchytriaceae</taxon>
        <taxon>Synchytrium</taxon>
    </lineage>
</organism>
<evidence type="ECO:0000313" key="5">
    <source>
        <dbReference type="Proteomes" id="UP000319731"/>
    </source>
</evidence>
<evidence type="ECO:0000256" key="3">
    <source>
        <dbReference type="SAM" id="MobiDB-lite"/>
    </source>
</evidence>
<keyword evidence="2" id="KW-0653">Protein transport</keyword>
<dbReference type="RefSeq" id="XP_031024030.1">
    <property type="nucleotide sequence ID" value="XM_031169997.1"/>
</dbReference>
<dbReference type="PANTHER" id="PTHR13261">
    <property type="entry name" value="BRCA2 AND CDKN1A INTERACTING PROTEIN"/>
    <property type="match status" value="1"/>
</dbReference>
<dbReference type="PIRSF" id="PIRSF028983">
    <property type="entry name" value="BCP1"/>
    <property type="match status" value="1"/>
</dbReference>
<name>A0A507C0G6_9FUNG</name>
<dbReference type="PANTHER" id="PTHR13261:SF0">
    <property type="entry name" value="BRCA2 AND CDKN1A-INTERACTING PROTEIN"/>
    <property type="match status" value="1"/>
</dbReference>
<dbReference type="STRING" id="1806994.A0A507C0G6"/>
<dbReference type="GeneID" id="42005294"/>
<evidence type="ECO:0000256" key="1">
    <source>
        <dbReference type="ARBA" id="ARBA00006781"/>
    </source>
</evidence>
<keyword evidence="2" id="KW-0813">Transport</keyword>
<evidence type="ECO:0000256" key="2">
    <source>
        <dbReference type="PIRNR" id="PIRNR028983"/>
    </source>
</evidence>
<dbReference type="GO" id="GO:0005634">
    <property type="term" value="C:nucleus"/>
    <property type="evidence" value="ECO:0007669"/>
    <property type="project" value="UniProtKB-SubCell"/>
</dbReference>
<dbReference type="AlphaFoldDB" id="A0A507C0G6"/>
<accession>A0A507C0G6</accession>
<dbReference type="OrthoDB" id="27543at2759"/>
<comment type="function">
    <text evidence="2">Involved in nuclear export, actin cytoskeleton organization and vesicular transport.</text>
</comment>
<dbReference type="GO" id="GO:0015031">
    <property type="term" value="P:protein transport"/>
    <property type="evidence" value="ECO:0007669"/>
    <property type="project" value="UniProtKB-KW"/>
</dbReference>